<proteinExistence type="predicted"/>
<gene>
    <name evidence="11" type="ORF">SAMN05421788_1062</name>
</gene>
<dbReference type="EMBL" id="FTOR01000006">
    <property type="protein sequence ID" value="SIT23755.1"/>
    <property type="molecule type" value="Genomic_DNA"/>
</dbReference>
<dbReference type="PANTHER" id="PTHR43553:SF11">
    <property type="entry name" value="ABC TRANSPORTER ATP-BINDING_PERMEASE PROTEIN YOJI"/>
    <property type="match status" value="1"/>
</dbReference>
<protein>
    <submittedName>
        <fullName evidence="11">Putative ATP-binding cassette transporter/putative ATP-binding cassette transporter</fullName>
    </submittedName>
</protein>
<dbReference type="InterPro" id="IPR027417">
    <property type="entry name" value="P-loop_NTPase"/>
</dbReference>
<evidence type="ECO:0000259" key="10">
    <source>
        <dbReference type="PROSITE" id="PS50929"/>
    </source>
</evidence>
<evidence type="ECO:0000256" key="8">
    <source>
        <dbReference type="SAM" id="Phobius"/>
    </source>
</evidence>
<dbReference type="STRING" id="477680.SAMN05421788_1062"/>
<dbReference type="InterPro" id="IPR011527">
    <property type="entry name" value="ABC1_TM_dom"/>
</dbReference>
<keyword evidence="6 8" id="KW-1133">Transmembrane helix</keyword>
<dbReference type="InterPro" id="IPR050095">
    <property type="entry name" value="ECF_ABC_transporter_ATP-bd"/>
</dbReference>
<dbReference type="InterPro" id="IPR003439">
    <property type="entry name" value="ABC_transporter-like_ATP-bd"/>
</dbReference>
<feature type="transmembrane region" description="Helical" evidence="8">
    <location>
        <begin position="269"/>
        <end position="287"/>
    </location>
</feature>
<feature type="transmembrane region" description="Helical" evidence="8">
    <location>
        <begin position="53"/>
        <end position="70"/>
    </location>
</feature>
<dbReference type="InterPro" id="IPR036640">
    <property type="entry name" value="ABC1_TM_sf"/>
</dbReference>
<feature type="domain" description="ABC transmembrane type-1" evidence="10">
    <location>
        <begin position="55"/>
        <end position="202"/>
    </location>
</feature>
<dbReference type="GO" id="GO:0005524">
    <property type="term" value="F:ATP binding"/>
    <property type="evidence" value="ECO:0007669"/>
    <property type="project" value="UniProtKB-KW"/>
</dbReference>
<dbReference type="AlphaFoldDB" id="A0A1N7QLI4"/>
<evidence type="ECO:0000313" key="12">
    <source>
        <dbReference type="Proteomes" id="UP000186917"/>
    </source>
</evidence>
<keyword evidence="7 8" id="KW-0472">Membrane</keyword>
<dbReference type="SMART" id="SM00382">
    <property type="entry name" value="AAA"/>
    <property type="match status" value="1"/>
</dbReference>
<evidence type="ECO:0000256" key="3">
    <source>
        <dbReference type="ARBA" id="ARBA00022692"/>
    </source>
</evidence>
<dbReference type="SUPFAM" id="SSF90123">
    <property type="entry name" value="ABC transporter transmembrane region"/>
    <property type="match status" value="1"/>
</dbReference>
<keyword evidence="5 11" id="KW-0067">ATP-binding</keyword>
<sequence>MDLLKILQKRSRLFYLSLLFLGMINALWSAALLLFINGKIAGEHASFLNNDDWRIYVVLIVISFFTARYFQKYMISLTYDLGNELNLSVFQRLRFSNYEAYLKLGEERVRTVMSDVVILQRFPQVFIESFNAGVMVLIGLGYLFWINMLNAFIVSVVLLLLGAIYYLRNMAIQKDLSAARDLANVYQQNVNDFLRGFKEVKMSADRSDTIYDQFLVPNRSKVKALTVKSITRLMGNELIGTYCWYVMIGVVLFLIPVMQKNANDHGGSFIVTLLFLMGPVAVVITQIKEFTLMRIAMNRIQEFNTLLHSASSGQLNHGSEMPVGEAFESIRFENVEYEYFDAKRKETFRLQPLNLEIRKGDSLFVTGGNGSGKSTFIQLLSGLYTPMSGTIYWNDIPVTPEHYAWYRNQLSCIFTDCYLPGENYDGFQLSRNNEQLMLLIEKMQLSDVIAIDEQHNRISNQLSKGQQKRLALIYLLLENKEVIVLDEWAAEQDPVFRGVFYKEIIPALKRDGKTVIAVTHDDQYFHCAEKVVRFDFGKISDIHINESLLTKEAFHSL</sequence>
<dbReference type="GO" id="GO:0140359">
    <property type="term" value="F:ABC-type transporter activity"/>
    <property type="evidence" value="ECO:0007669"/>
    <property type="project" value="InterPro"/>
</dbReference>
<reference evidence="12" key="1">
    <citation type="submission" date="2017-01" db="EMBL/GenBank/DDBJ databases">
        <authorList>
            <person name="Varghese N."/>
            <person name="Submissions S."/>
        </authorList>
    </citation>
    <scope>NUCLEOTIDE SEQUENCE [LARGE SCALE GENOMIC DNA]</scope>
    <source>
        <strain evidence="12">DSM 21054</strain>
    </source>
</reference>
<dbReference type="GO" id="GO:0016887">
    <property type="term" value="F:ATP hydrolysis activity"/>
    <property type="evidence" value="ECO:0007669"/>
    <property type="project" value="InterPro"/>
</dbReference>
<feature type="transmembrane region" description="Helical" evidence="8">
    <location>
        <begin position="238"/>
        <end position="257"/>
    </location>
</feature>
<evidence type="ECO:0000256" key="2">
    <source>
        <dbReference type="ARBA" id="ARBA00022448"/>
    </source>
</evidence>
<keyword evidence="2" id="KW-0813">Transport</keyword>
<dbReference type="OrthoDB" id="846150at2"/>
<feature type="transmembrane region" description="Helical" evidence="8">
    <location>
        <begin position="125"/>
        <end position="145"/>
    </location>
</feature>
<evidence type="ECO:0000259" key="9">
    <source>
        <dbReference type="PROSITE" id="PS50893"/>
    </source>
</evidence>
<dbReference type="Gene3D" id="1.20.1560.10">
    <property type="entry name" value="ABC transporter type 1, transmembrane domain"/>
    <property type="match status" value="1"/>
</dbReference>
<evidence type="ECO:0000256" key="7">
    <source>
        <dbReference type="ARBA" id="ARBA00023136"/>
    </source>
</evidence>
<feature type="transmembrane region" description="Helical" evidence="8">
    <location>
        <begin position="151"/>
        <end position="167"/>
    </location>
</feature>
<dbReference type="InterPro" id="IPR003593">
    <property type="entry name" value="AAA+_ATPase"/>
</dbReference>
<keyword evidence="3 8" id="KW-0812">Transmembrane</keyword>
<dbReference type="Pfam" id="PF00005">
    <property type="entry name" value="ABC_tran"/>
    <property type="match status" value="1"/>
</dbReference>
<dbReference type="SUPFAM" id="SSF52540">
    <property type="entry name" value="P-loop containing nucleoside triphosphate hydrolases"/>
    <property type="match status" value="1"/>
</dbReference>
<keyword evidence="12" id="KW-1185">Reference proteome</keyword>
<name>A0A1N7QLI4_9BACT</name>
<comment type="subcellular location">
    <subcellularLocation>
        <location evidence="1">Cell membrane</location>
        <topology evidence="1">Multi-pass membrane protein</topology>
    </subcellularLocation>
</comment>
<evidence type="ECO:0000256" key="1">
    <source>
        <dbReference type="ARBA" id="ARBA00004651"/>
    </source>
</evidence>
<feature type="domain" description="ABC transporter" evidence="9">
    <location>
        <begin position="330"/>
        <end position="557"/>
    </location>
</feature>
<organism evidence="11 12">
    <name type="scientific">Filimonas lacunae</name>
    <dbReference type="NCBI Taxonomy" id="477680"/>
    <lineage>
        <taxon>Bacteria</taxon>
        <taxon>Pseudomonadati</taxon>
        <taxon>Bacteroidota</taxon>
        <taxon>Chitinophagia</taxon>
        <taxon>Chitinophagales</taxon>
        <taxon>Chitinophagaceae</taxon>
        <taxon>Filimonas</taxon>
    </lineage>
</organism>
<evidence type="ECO:0000256" key="5">
    <source>
        <dbReference type="ARBA" id="ARBA00022840"/>
    </source>
</evidence>
<feature type="transmembrane region" description="Helical" evidence="8">
    <location>
        <begin position="12"/>
        <end position="33"/>
    </location>
</feature>
<accession>A0A1N7QLI4</accession>
<dbReference type="RefSeq" id="WP_084206324.1">
    <property type="nucleotide sequence ID" value="NZ_AP017422.1"/>
</dbReference>
<dbReference type="Gene3D" id="3.40.50.300">
    <property type="entry name" value="P-loop containing nucleotide triphosphate hydrolases"/>
    <property type="match status" value="1"/>
</dbReference>
<evidence type="ECO:0000256" key="4">
    <source>
        <dbReference type="ARBA" id="ARBA00022741"/>
    </source>
</evidence>
<dbReference type="GO" id="GO:0043190">
    <property type="term" value="C:ATP-binding cassette (ABC) transporter complex"/>
    <property type="evidence" value="ECO:0007669"/>
    <property type="project" value="TreeGrafter"/>
</dbReference>
<keyword evidence="4" id="KW-0547">Nucleotide-binding</keyword>
<dbReference type="Proteomes" id="UP000186917">
    <property type="component" value="Unassembled WGS sequence"/>
</dbReference>
<evidence type="ECO:0000313" key="11">
    <source>
        <dbReference type="EMBL" id="SIT23755.1"/>
    </source>
</evidence>
<dbReference type="PANTHER" id="PTHR43553">
    <property type="entry name" value="HEAVY METAL TRANSPORTER"/>
    <property type="match status" value="1"/>
</dbReference>
<dbReference type="PROSITE" id="PS50929">
    <property type="entry name" value="ABC_TM1F"/>
    <property type="match status" value="1"/>
</dbReference>
<dbReference type="PROSITE" id="PS50893">
    <property type="entry name" value="ABC_TRANSPORTER_2"/>
    <property type="match status" value="1"/>
</dbReference>
<evidence type="ECO:0000256" key="6">
    <source>
        <dbReference type="ARBA" id="ARBA00022989"/>
    </source>
</evidence>